<protein>
    <recommendedName>
        <fullName evidence="3">TonB-dependent receptor plug domain-containing protein</fullName>
    </recommendedName>
</protein>
<keyword evidence="5" id="KW-1185">Reference proteome</keyword>
<dbReference type="Gene3D" id="2.60.40.1930">
    <property type="match status" value="1"/>
</dbReference>
<comment type="similarity">
    <text evidence="1">Belongs to the TonB-dependent receptor family.</text>
</comment>
<evidence type="ECO:0000313" key="5">
    <source>
        <dbReference type="Proteomes" id="UP001501556"/>
    </source>
</evidence>
<proteinExistence type="inferred from homology"/>
<dbReference type="InterPro" id="IPR012910">
    <property type="entry name" value="Plug_dom"/>
</dbReference>
<accession>A0ABP7QYV4</accession>
<keyword evidence="1" id="KW-0813">Transport</keyword>
<organism evidence="4 5">
    <name type="scientific">Hymenobacter antarcticus</name>
    <dbReference type="NCBI Taxonomy" id="486270"/>
    <lineage>
        <taxon>Bacteria</taxon>
        <taxon>Pseudomonadati</taxon>
        <taxon>Bacteroidota</taxon>
        <taxon>Cytophagia</taxon>
        <taxon>Cytophagales</taxon>
        <taxon>Hymenobacteraceae</taxon>
        <taxon>Hymenobacter</taxon>
    </lineage>
</organism>
<comment type="caution">
    <text evidence="4">The sequence shown here is derived from an EMBL/GenBank/DDBJ whole genome shotgun (WGS) entry which is preliminary data.</text>
</comment>
<feature type="domain" description="TonB-dependent receptor plug" evidence="3">
    <location>
        <begin position="653"/>
        <end position="729"/>
    </location>
</feature>
<name>A0ABP7QYV4_9BACT</name>
<dbReference type="Proteomes" id="UP001501556">
    <property type="component" value="Unassembled WGS sequence"/>
</dbReference>
<keyword evidence="1" id="KW-0472">Membrane</keyword>
<reference evidence="5" key="1">
    <citation type="journal article" date="2019" name="Int. J. Syst. Evol. Microbiol.">
        <title>The Global Catalogue of Microorganisms (GCM) 10K type strain sequencing project: providing services to taxonomists for standard genome sequencing and annotation.</title>
        <authorList>
            <consortium name="The Broad Institute Genomics Platform"/>
            <consortium name="The Broad Institute Genome Sequencing Center for Infectious Disease"/>
            <person name="Wu L."/>
            <person name="Ma J."/>
        </authorList>
    </citation>
    <scope>NUCLEOTIDE SEQUENCE [LARGE SCALE GENOMIC DNA]</scope>
    <source>
        <strain evidence="5">JCM 17217</strain>
    </source>
</reference>
<dbReference type="PROSITE" id="PS52016">
    <property type="entry name" value="TONB_DEPENDENT_REC_3"/>
    <property type="match status" value="1"/>
</dbReference>
<dbReference type="InterPro" id="IPR039426">
    <property type="entry name" value="TonB-dep_rcpt-like"/>
</dbReference>
<dbReference type="SUPFAM" id="SSF56935">
    <property type="entry name" value="Porins"/>
    <property type="match status" value="1"/>
</dbReference>
<keyword evidence="1" id="KW-1134">Transmembrane beta strand</keyword>
<dbReference type="RefSeq" id="WP_345126999.1">
    <property type="nucleotide sequence ID" value="NZ_BAABDI010000037.1"/>
</dbReference>
<comment type="subcellular location">
    <subcellularLocation>
        <location evidence="1">Cell outer membrane</location>
        <topology evidence="1">Multi-pass membrane protein</topology>
    </subcellularLocation>
</comment>
<keyword evidence="1" id="KW-0998">Cell outer membrane</keyword>
<evidence type="ECO:0000313" key="4">
    <source>
        <dbReference type="EMBL" id="GAA3989795.1"/>
    </source>
</evidence>
<dbReference type="InterPro" id="IPR008969">
    <property type="entry name" value="CarboxyPept-like_regulatory"/>
</dbReference>
<evidence type="ECO:0000256" key="2">
    <source>
        <dbReference type="SAM" id="SignalP"/>
    </source>
</evidence>
<dbReference type="InterPro" id="IPR037066">
    <property type="entry name" value="Plug_dom_sf"/>
</dbReference>
<dbReference type="Gene3D" id="2.170.130.10">
    <property type="entry name" value="TonB-dependent receptor, plug domain"/>
    <property type="match status" value="1"/>
</dbReference>
<dbReference type="EMBL" id="BAABDI010000037">
    <property type="protein sequence ID" value="GAA3989795.1"/>
    <property type="molecule type" value="Genomic_DNA"/>
</dbReference>
<keyword evidence="1" id="KW-0812">Transmembrane</keyword>
<feature type="chain" id="PRO_5045671004" description="TonB-dependent receptor plug domain-containing protein" evidence="2">
    <location>
        <begin position="24"/>
        <end position="840"/>
    </location>
</feature>
<gene>
    <name evidence="4" type="ORF">GCM10022407_37920</name>
</gene>
<sequence>MRIVRVQKALAAVVLASGLGLMAFRQQPAEETPLQRIARQMTEYYAVARGEKAYLHLDRPVYATGETIWFSAYVVDAGQHQLDSLSQVLHVDLLSAQQKVVARRTLRLQGGRASGDLDIADSLSAGTYVLRAYTNWMRNAGDGFVYSRRLSIWPASPIGPQELSPEAAALAARKQRGPGGATASRPDVQFFPEGGTLVEGLPAVVACKAIDVNGRSIAVRGQIRNAQNAVVVAAFSSRHAGMGRFAFVPGTSQRYHAHLTLPDGSTADYPLPVAQPTGYTLRIVETSESFLVEARYRGASGTAAPGPVQLMSQVRGAAAYPGPRPLTGDVPAAWRMPKKNYPNGIVHFTLFDAQGGPQCERLAFVQNGPAALRISVTPDQASYGPHAPVQLTVRVTDSEGQPVATNFSLAVSDAGLTALDPNAETIASNLLLTSDLAGYVENPGYYFREQSAATAQALDDLLLTQGWRRFVWKAVLAGEAPPAPFTPEQDIVLTGQVVSEHGNRPVPGSQLTFLQTSPARNVTTATTTADGRFTFAGFPVRDTAVITLQARRSQGGSNVIIRPDNGPVPVRGVLPVLPPVAAAPPGVAAYVRRSRQAQAADLELHPEKAIRNIILSNVAVTAKRVAVPRDDPRRLYGATGSTVVDFANNPVAQSGMSVLQVLQGRVAGLTVTGNPPNMTVQIRGQGTPQIIVDGQKVDIDFVSTLVASDVESVEIFKGPEAAIFGAAGGAIAIYTKRADPNYKGADLPAAPGIATVKLPGYYAAREFYQPRYNALLTNPPADPRTSTLYWNPSVRTNAQGQAELHFFTADGSGTFQAVAEGVSLSGQPAQGSGTMVVRGK</sequence>
<keyword evidence="2" id="KW-0732">Signal</keyword>
<feature type="signal peptide" evidence="2">
    <location>
        <begin position="1"/>
        <end position="23"/>
    </location>
</feature>
<evidence type="ECO:0000256" key="1">
    <source>
        <dbReference type="PROSITE-ProRule" id="PRU01360"/>
    </source>
</evidence>
<evidence type="ECO:0000259" key="3">
    <source>
        <dbReference type="Pfam" id="PF07715"/>
    </source>
</evidence>
<dbReference type="Pfam" id="PF07715">
    <property type="entry name" value="Plug"/>
    <property type="match status" value="1"/>
</dbReference>
<dbReference type="SUPFAM" id="SSF49464">
    <property type="entry name" value="Carboxypeptidase regulatory domain-like"/>
    <property type="match status" value="1"/>
</dbReference>